<dbReference type="EMBL" id="FQXV01000002">
    <property type="protein sequence ID" value="SHH73426.1"/>
    <property type="molecule type" value="Genomic_DNA"/>
</dbReference>
<sequence>MPIWSVPFCYVYQDGMEKTRKYCHQEYVEEEHSSIIRVSRRVPRHTGGGMVIAAACFAVRLPKSMNGGVLKYMEEVNLSRIPKDGGRMLEELGKGNMVIVRSKNDFLYIMDFDRKFHMFSHTPGAPGGGQKQFDKDEKHTAVIKKLADLSDHVYMAEFDKGLNLYGVMVSAEEGILSLYPGDDRDSDADIEFIIPEKNKTDDDKQ</sequence>
<organism evidence="1 2">
    <name type="scientific">Sporobacter termitidis DSM 10068</name>
    <dbReference type="NCBI Taxonomy" id="1123282"/>
    <lineage>
        <taxon>Bacteria</taxon>
        <taxon>Bacillati</taxon>
        <taxon>Bacillota</taxon>
        <taxon>Clostridia</taxon>
        <taxon>Eubacteriales</taxon>
        <taxon>Oscillospiraceae</taxon>
        <taxon>Sporobacter</taxon>
    </lineage>
</organism>
<dbReference type="Proteomes" id="UP000183995">
    <property type="component" value="Unassembled WGS sequence"/>
</dbReference>
<reference evidence="1 2" key="1">
    <citation type="submission" date="2016-11" db="EMBL/GenBank/DDBJ databases">
        <authorList>
            <person name="Jaros S."/>
            <person name="Januszkiewicz K."/>
            <person name="Wedrychowicz H."/>
        </authorList>
    </citation>
    <scope>NUCLEOTIDE SEQUENCE [LARGE SCALE GENOMIC DNA]</scope>
    <source>
        <strain evidence="1 2">DSM 10068</strain>
    </source>
</reference>
<accession>A0A1M5VDY7</accession>
<name>A0A1M5VDY7_9FIRM</name>
<dbReference type="STRING" id="1123282.SAMN02745823_00781"/>
<keyword evidence="2" id="KW-1185">Reference proteome</keyword>
<protein>
    <submittedName>
        <fullName evidence="1">Uncharacterized protein</fullName>
    </submittedName>
</protein>
<gene>
    <name evidence="1" type="ORF">SAMN02745823_00781</name>
</gene>
<evidence type="ECO:0000313" key="1">
    <source>
        <dbReference type="EMBL" id="SHH73426.1"/>
    </source>
</evidence>
<evidence type="ECO:0000313" key="2">
    <source>
        <dbReference type="Proteomes" id="UP000183995"/>
    </source>
</evidence>
<proteinExistence type="predicted"/>
<dbReference type="AlphaFoldDB" id="A0A1M5VDY7"/>